<dbReference type="SMART" id="SM00342">
    <property type="entry name" value="HTH_ARAC"/>
    <property type="match status" value="1"/>
</dbReference>
<evidence type="ECO:0000259" key="3">
    <source>
        <dbReference type="PROSITE" id="PS01124"/>
    </source>
</evidence>
<keyword evidence="1" id="KW-0805">Transcription regulation</keyword>
<dbReference type="STRING" id="198092.SAMN02745194_01574"/>
<dbReference type="Proteomes" id="UP000184387">
    <property type="component" value="Unassembled WGS sequence"/>
</dbReference>
<gene>
    <name evidence="4" type="ORF">SAMN02745194_01574</name>
</gene>
<organism evidence="4 5">
    <name type="scientific">Muricoccus roseus</name>
    <dbReference type="NCBI Taxonomy" id="198092"/>
    <lineage>
        <taxon>Bacteria</taxon>
        <taxon>Pseudomonadati</taxon>
        <taxon>Pseudomonadota</taxon>
        <taxon>Alphaproteobacteria</taxon>
        <taxon>Acetobacterales</taxon>
        <taxon>Roseomonadaceae</taxon>
        <taxon>Muricoccus</taxon>
    </lineage>
</organism>
<name>A0A1M6FU76_9PROT</name>
<proteinExistence type="predicted"/>
<keyword evidence="5" id="KW-1185">Reference proteome</keyword>
<dbReference type="GO" id="GO:0043565">
    <property type="term" value="F:sequence-specific DNA binding"/>
    <property type="evidence" value="ECO:0007669"/>
    <property type="project" value="InterPro"/>
</dbReference>
<evidence type="ECO:0000313" key="5">
    <source>
        <dbReference type="Proteomes" id="UP000184387"/>
    </source>
</evidence>
<dbReference type="InterPro" id="IPR018060">
    <property type="entry name" value="HTH_AraC"/>
</dbReference>
<dbReference type="EMBL" id="FQZF01000007">
    <property type="protein sequence ID" value="SHJ01296.1"/>
    <property type="molecule type" value="Genomic_DNA"/>
</dbReference>
<dbReference type="OrthoDB" id="9802263at2"/>
<dbReference type="PANTHER" id="PTHR43436:SF1">
    <property type="entry name" value="TRANSCRIPTIONAL REGULATORY PROTEIN"/>
    <property type="match status" value="1"/>
</dbReference>
<keyword evidence="4" id="KW-0238">DNA-binding</keyword>
<feature type="domain" description="HTH araC/xylS-type" evidence="3">
    <location>
        <begin position="199"/>
        <end position="297"/>
    </location>
</feature>
<reference evidence="4 5" key="1">
    <citation type="submission" date="2016-11" db="EMBL/GenBank/DDBJ databases">
        <authorList>
            <person name="Jaros S."/>
            <person name="Januszkiewicz K."/>
            <person name="Wedrychowicz H."/>
        </authorList>
    </citation>
    <scope>NUCLEOTIDE SEQUENCE [LARGE SCALE GENOMIC DNA]</scope>
    <source>
        <strain evidence="4 5">DSM 14916</strain>
    </source>
</reference>
<dbReference type="Pfam" id="PF06719">
    <property type="entry name" value="AraC_N"/>
    <property type="match status" value="1"/>
</dbReference>
<dbReference type="RefSeq" id="WP_073133298.1">
    <property type="nucleotide sequence ID" value="NZ_FQZF01000007.1"/>
</dbReference>
<evidence type="ECO:0000313" key="4">
    <source>
        <dbReference type="EMBL" id="SHJ01296.1"/>
    </source>
</evidence>
<dbReference type="InterPro" id="IPR009057">
    <property type="entry name" value="Homeodomain-like_sf"/>
</dbReference>
<dbReference type="PROSITE" id="PS01124">
    <property type="entry name" value="HTH_ARAC_FAMILY_2"/>
    <property type="match status" value="1"/>
</dbReference>
<dbReference type="GO" id="GO:0003700">
    <property type="term" value="F:DNA-binding transcription factor activity"/>
    <property type="evidence" value="ECO:0007669"/>
    <property type="project" value="InterPro"/>
</dbReference>
<keyword evidence="2" id="KW-0804">Transcription</keyword>
<evidence type="ECO:0000256" key="1">
    <source>
        <dbReference type="ARBA" id="ARBA00023015"/>
    </source>
</evidence>
<dbReference type="AlphaFoldDB" id="A0A1M6FU76"/>
<dbReference type="SUPFAM" id="SSF46689">
    <property type="entry name" value="Homeodomain-like"/>
    <property type="match status" value="2"/>
</dbReference>
<accession>A0A1M6FU76</accession>
<evidence type="ECO:0000256" key="2">
    <source>
        <dbReference type="ARBA" id="ARBA00023163"/>
    </source>
</evidence>
<protein>
    <submittedName>
        <fullName evidence="4">AraC-type DNA-binding protein</fullName>
    </submittedName>
</protein>
<dbReference type="PANTHER" id="PTHR43436">
    <property type="entry name" value="ARAC-FAMILY TRANSCRIPTIONAL REGULATOR"/>
    <property type="match status" value="1"/>
</dbReference>
<dbReference type="Gene3D" id="1.10.10.60">
    <property type="entry name" value="Homeodomain-like"/>
    <property type="match status" value="1"/>
</dbReference>
<dbReference type="InterPro" id="IPR009594">
    <property type="entry name" value="Tscrpt_reg_HTH_AraC_N"/>
</dbReference>
<sequence>MSTAIPTPRHAELALLIDRLTENLGDGIHATCIPRLAVIRASAPTDRFHTVYGPSVCIVAQGAKRSIAGDRILDYAPGHYLTVSVELPVIGQVTQASAEEPYLCLRLDLDPALLSGLLIEAGPRGRRAPEPDLGIMLSYTAPEMMDAAIRLTRLLSTPGDIAVLSPMTERELLYRLLTGDQAAMLHAIAMGESRTAGVARAVNWIKDNFREPLRIEALAELAHMSPSALHQHFKTVTAMSPLQYQKQLRLQEARRLILSAQSDAAGAGFAVGYSSPSQFSREYARLFGAPPLRDIARLRGGDEAAMNAAAG</sequence>
<dbReference type="Pfam" id="PF12833">
    <property type="entry name" value="HTH_18"/>
    <property type="match status" value="1"/>
</dbReference>